<dbReference type="InterPro" id="IPR044861">
    <property type="entry name" value="IPNS-like_FE2OG_OXY"/>
</dbReference>
<evidence type="ECO:0000313" key="10">
    <source>
        <dbReference type="Proteomes" id="UP001497457"/>
    </source>
</evidence>
<keyword evidence="3" id="KW-0223">Dioxygenase</keyword>
<dbReference type="SUPFAM" id="SSF51197">
    <property type="entry name" value="Clavaminate synthase-like"/>
    <property type="match status" value="1"/>
</dbReference>
<dbReference type="InterPro" id="IPR050231">
    <property type="entry name" value="Iron_ascorbate_oxido_reductase"/>
</dbReference>
<keyword evidence="7" id="KW-0560">Oxidoreductase</keyword>
<evidence type="ECO:0000256" key="1">
    <source>
        <dbReference type="ARBA" id="ARBA00008056"/>
    </source>
</evidence>
<accession>A0ABC9BFR3</accession>
<evidence type="ECO:0000256" key="6">
    <source>
        <dbReference type="ARBA" id="ARBA00076740"/>
    </source>
</evidence>
<dbReference type="GO" id="GO:0046872">
    <property type="term" value="F:metal ion binding"/>
    <property type="evidence" value="ECO:0007669"/>
    <property type="project" value="UniProtKB-KW"/>
</dbReference>
<keyword evidence="7" id="KW-0408">Iron</keyword>
<comment type="similarity">
    <text evidence="1 7">Belongs to the iron/ascorbate-dependent oxidoreductase family.</text>
</comment>
<organism evidence="9 10">
    <name type="scientific">Urochloa decumbens</name>
    <dbReference type="NCBI Taxonomy" id="240449"/>
    <lineage>
        <taxon>Eukaryota</taxon>
        <taxon>Viridiplantae</taxon>
        <taxon>Streptophyta</taxon>
        <taxon>Embryophyta</taxon>
        <taxon>Tracheophyta</taxon>
        <taxon>Spermatophyta</taxon>
        <taxon>Magnoliopsida</taxon>
        <taxon>Liliopsida</taxon>
        <taxon>Poales</taxon>
        <taxon>Poaceae</taxon>
        <taxon>PACMAD clade</taxon>
        <taxon>Panicoideae</taxon>
        <taxon>Panicodae</taxon>
        <taxon>Paniceae</taxon>
        <taxon>Melinidinae</taxon>
        <taxon>Urochloa</taxon>
    </lineage>
</organism>
<dbReference type="EMBL" id="OZ075135">
    <property type="protein sequence ID" value="CAL4999694.1"/>
    <property type="molecule type" value="Genomic_DNA"/>
</dbReference>
<reference evidence="9 10" key="2">
    <citation type="submission" date="2024-10" db="EMBL/GenBank/DDBJ databases">
        <authorList>
            <person name="Ryan C."/>
        </authorList>
    </citation>
    <scope>NUCLEOTIDE SEQUENCE [LARGE SCALE GENOMIC DNA]</scope>
</reference>
<evidence type="ECO:0000259" key="8">
    <source>
        <dbReference type="PROSITE" id="PS51471"/>
    </source>
</evidence>
<dbReference type="AlphaFoldDB" id="A0ABC9BFR3"/>
<dbReference type="FunFam" id="2.60.120.330:FF:000017">
    <property type="entry name" value="2-oxoglutarate-dependent dioxygenase DAO"/>
    <property type="match status" value="1"/>
</dbReference>
<feature type="domain" description="Fe2OG dioxygenase" evidence="8">
    <location>
        <begin position="160"/>
        <end position="261"/>
    </location>
</feature>
<dbReference type="GO" id="GO:0051213">
    <property type="term" value="F:dioxygenase activity"/>
    <property type="evidence" value="ECO:0007669"/>
    <property type="project" value="UniProtKB-KW"/>
</dbReference>
<protein>
    <recommendedName>
        <fullName evidence="5">2-oxoglutarate-dependent dioxygenase DAO</fullName>
    </recommendedName>
    <alternativeName>
        <fullName evidence="6">Protein DIOXYGENASE FOR AUXIN OXIDATION</fullName>
    </alternativeName>
</protein>
<dbReference type="PROSITE" id="PS51471">
    <property type="entry name" value="FE2OG_OXY"/>
    <property type="match status" value="1"/>
</dbReference>
<keyword evidence="10" id="KW-1185">Reference proteome</keyword>
<name>A0ABC9BFR3_9POAL</name>
<dbReference type="Proteomes" id="UP001497457">
    <property type="component" value="Chromosome 25rd"/>
</dbReference>
<sequence>MEIAKVDLRGVVPGKQGWEAARAAVTASMVAHGFVVVAHDDALGPDLRRAVFGRALPELFALPAEAKQRTAAADSSFLKAGYVGHLPGTAWESLLVDEPSDAAAVRRVADLLWPEGNTEFCETMVSFAKNMLNLQETVEALTLEGLGVPAESVRAHMGMLGHCARLSHYGAPPDAETCMSMRPHYDNTLVTVIVQHEVEGLEVRVGGGRWVAVPPEPGTFTIVAGEQLRVATNGRVPACFHRVRTPSNRERFTVLFTLAHKEGVEVRALEDLVDEEHPLLFNPLSIEEYSKWLYWEEGHKFEDPLKAYCGVNKDDGAVA</sequence>
<evidence type="ECO:0000256" key="7">
    <source>
        <dbReference type="RuleBase" id="RU003682"/>
    </source>
</evidence>
<dbReference type="PANTHER" id="PTHR47990">
    <property type="entry name" value="2-OXOGLUTARATE (2OG) AND FE(II)-DEPENDENT OXYGENASE SUPERFAMILY PROTEIN-RELATED"/>
    <property type="match status" value="1"/>
</dbReference>
<evidence type="ECO:0000256" key="4">
    <source>
        <dbReference type="ARBA" id="ARBA00054658"/>
    </source>
</evidence>
<dbReference type="Pfam" id="PF03171">
    <property type="entry name" value="2OG-FeII_Oxy"/>
    <property type="match status" value="1"/>
</dbReference>
<dbReference type="Gene3D" id="2.60.120.330">
    <property type="entry name" value="B-lactam Antibiotic, Isopenicillin N Synthase, Chain"/>
    <property type="match status" value="1"/>
</dbReference>
<gene>
    <name evidence="9" type="ORF">URODEC1_LOCUS64477</name>
</gene>
<comment type="function">
    <text evidence="4">2-oxoglutarate-dependent dioxygenase essential for auxin catabolism and maintenance of auxin homeostasis in reproductive organs. Catalyzes the irreversible oxidation of indole-3-acetic acid (IAA) to the biologically inactive 2-oxoindole-3-acetic acid (OxIAA).</text>
</comment>
<reference evidence="10" key="1">
    <citation type="submission" date="2024-06" db="EMBL/GenBank/DDBJ databases">
        <authorList>
            <person name="Ryan C."/>
        </authorList>
    </citation>
    <scope>NUCLEOTIDE SEQUENCE [LARGE SCALE GENOMIC DNA]</scope>
</reference>
<evidence type="ECO:0000313" key="9">
    <source>
        <dbReference type="EMBL" id="CAL4999694.1"/>
    </source>
</evidence>
<evidence type="ECO:0000256" key="3">
    <source>
        <dbReference type="ARBA" id="ARBA00022964"/>
    </source>
</evidence>
<dbReference type="InterPro" id="IPR027443">
    <property type="entry name" value="IPNS-like_sf"/>
</dbReference>
<keyword evidence="2 7" id="KW-0479">Metal-binding</keyword>
<evidence type="ECO:0000256" key="5">
    <source>
        <dbReference type="ARBA" id="ARBA00074102"/>
    </source>
</evidence>
<evidence type="ECO:0000256" key="2">
    <source>
        <dbReference type="ARBA" id="ARBA00022723"/>
    </source>
</evidence>
<dbReference type="InterPro" id="IPR005123">
    <property type="entry name" value="Oxoglu/Fe-dep_dioxygenase_dom"/>
</dbReference>
<proteinExistence type="inferred from homology"/>